<reference evidence="1 2" key="1">
    <citation type="journal article" date="2017" name="Antonie Van Leeuwenhoek">
        <title>Rhizobium rhizosphaerae sp. nov., a novel species isolated from rice rhizosphere.</title>
        <authorList>
            <person name="Zhao J.J."/>
            <person name="Zhang J."/>
            <person name="Zhang R.J."/>
            <person name="Zhang C.W."/>
            <person name="Yin H.Q."/>
            <person name="Zhang X.X."/>
        </authorList>
    </citation>
    <scope>NUCLEOTIDE SEQUENCE [LARGE SCALE GENOMIC DNA]</scope>
    <source>
        <strain evidence="1 2">KMM 241</strain>
    </source>
</reference>
<name>K6YN79_9ALTE</name>
<protein>
    <submittedName>
        <fullName evidence="1">Uncharacterized protein</fullName>
    </submittedName>
</protein>
<evidence type="ECO:0000313" key="2">
    <source>
        <dbReference type="Proteomes" id="UP000006263"/>
    </source>
</evidence>
<dbReference type="Proteomes" id="UP000006263">
    <property type="component" value="Unassembled WGS sequence"/>
</dbReference>
<proteinExistence type="predicted"/>
<evidence type="ECO:0000313" key="1">
    <source>
        <dbReference type="EMBL" id="GAC25441.1"/>
    </source>
</evidence>
<dbReference type="AlphaFoldDB" id="K6YN79"/>
<accession>K6YN79</accession>
<gene>
    <name evidence="1" type="ORF">GMES_3156</name>
</gene>
<comment type="caution">
    <text evidence="1">The sequence shown here is derived from an EMBL/GenBank/DDBJ whole genome shotgun (WGS) entry which is preliminary data.</text>
</comment>
<sequence length="45" mass="5537">MDSYTHFKGLIIKGYRTFTHNYKYKQASIEKIYLSRAEIMNKERY</sequence>
<dbReference type="EMBL" id="BAEP01000062">
    <property type="protein sequence ID" value="GAC25441.1"/>
    <property type="molecule type" value="Genomic_DNA"/>
</dbReference>
<organism evidence="1 2">
    <name type="scientific">Paraglaciecola mesophila KMM 241</name>
    <dbReference type="NCBI Taxonomy" id="1128912"/>
    <lineage>
        <taxon>Bacteria</taxon>
        <taxon>Pseudomonadati</taxon>
        <taxon>Pseudomonadota</taxon>
        <taxon>Gammaproteobacteria</taxon>
        <taxon>Alteromonadales</taxon>
        <taxon>Alteromonadaceae</taxon>
        <taxon>Paraglaciecola</taxon>
    </lineage>
</organism>